<keyword evidence="1" id="KW-0472">Membrane</keyword>
<dbReference type="OrthoDB" id="3596006at2759"/>
<feature type="transmembrane region" description="Helical" evidence="1">
    <location>
        <begin position="197"/>
        <end position="215"/>
    </location>
</feature>
<dbReference type="Proteomes" id="UP000199069">
    <property type="component" value="Unassembled WGS sequence"/>
</dbReference>
<sequence length="330" mass="36983">MSEPRCLAWVAPELLSPLCRLPNFALSLLCSAASQPLSTRLDLQNNSTRSLSPQPLIRAHFDPLPSSASLGVFRPSSPLHLRHPLALPSLPLSPRSTTAMPRVGPEDENYVPRGPYVWGFPLGDLNFQAFSSKKMFDPRWHLRKERFIAYQVAMLVCLAAECTATYSLDKYEDLQTHIESRFSPAHLYQNDLIDMEISTIVFCVAVACLFGADFFFLLQFPRRVYPKWYQTTKKVLAVVITLGIFACALGSTVRPPSPPSPVFPPTNPRPRLIEQIVIARNSAILSHVSPSVARAATDYYYRPPLRYKDWAVNVAWVVLLWVGWVGCVAA</sequence>
<evidence type="ECO:0000313" key="5">
    <source>
        <dbReference type="Proteomes" id="UP000239560"/>
    </source>
</evidence>
<feature type="transmembrane region" description="Helical" evidence="1">
    <location>
        <begin position="235"/>
        <end position="253"/>
    </location>
</feature>
<reference evidence="3 5" key="2">
    <citation type="journal article" date="2018" name="Elife">
        <title>Functional genomics of lipid metabolism in the oleaginous yeast Rhodosporidium toruloides.</title>
        <authorList>
            <person name="Coradetti S.T."/>
            <person name="Pinel D."/>
            <person name="Geiselman G."/>
            <person name="Ito M."/>
            <person name="Mondo S."/>
            <person name="Reilly M.C."/>
            <person name="Cheng Y.F."/>
            <person name="Bauer S."/>
            <person name="Grigoriev I."/>
            <person name="Gladden J.M."/>
            <person name="Simmons B.A."/>
            <person name="Brem R."/>
            <person name="Arkin A.P."/>
            <person name="Skerker J.M."/>
        </authorList>
    </citation>
    <scope>NUCLEOTIDE SEQUENCE [LARGE SCALE GENOMIC DNA]</scope>
    <source>
        <strain evidence="3 5">NBRC 0880</strain>
    </source>
</reference>
<evidence type="ECO:0000256" key="1">
    <source>
        <dbReference type="SAM" id="Phobius"/>
    </source>
</evidence>
<keyword evidence="1" id="KW-0812">Transmembrane</keyword>
<accession>A0A0K3CTZ1</accession>
<evidence type="ECO:0000313" key="4">
    <source>
        <dbReference type="Proteomes" id="UP000199069"/>
    </source>
</evidence>
<evidence type="ECO:0000313" key="2">
    <source>
        <dbReference type="EMBL" id="CTR10711.1"/>
    </source>
</evidence>
<name>A0A0K3CTZ1_RHOTO</name>
<feature type="transmembrane region" description="Helical" evidence="1">
    <location>
        <begin position="310"/>
        <end position="329"/>
    </location>
</feature>
<feature type="transmembrane region" description="Helical" evidence="1">
    <location>
        <begin position="147"/>
        <end position="168"/>
    </location>
</feature>
<dbReference type="EMBL" id="CWKI01000014">
    <property type="protein sequence ID" value="CTR10711.1"/>
    <property type="molecule type" value="Genomic_DNA"/>
</dbReference>
<protein>
    <submittedName>
        <fullName evidence="2">Uncharacterized protein</fullName>
    </submittedName>
</protein>
<gene>
    <name evidence="2" type="primary">FGENESH: predicted gene_14.122</name>
    <name evidence="3" type="ORF">AAT19DRAFT_10890</name>
    <name evidence="2" type="ORF">BN2166_0065720</name>
</gene>
<evidence type="ECO:0000313" key="3">
    <source>
        <dbReference type="EMBL" id="PRQ70733.1"/>
    </source>
</evidence>
<keyword evidence="1" id="KW-1133">Transmembrane helix</keyword>
<reference evidence="2 4" key="1">
    <citation type="submission" date="2015-07" db="EMBL/GenBank/DDBJ databases">
        <authorList>
            <person name="Cajimat M.N.B."/>
            <person name="Milazzo M.L."/>
            <person name="Fulhorst C.F."/>
        </authorList>
    </citation>
    <scope>NUCLEOTIDE SEQUENCE [LARGE SCALE GENOMIC DNA]</scope>
    <source>
        <strain evidence="2">Single colony</strain>
    </source>
</reference>
<dbReference type="AlphaFoldDB" id="A0A0K3CTZ1"/>
<dbReference type="Proteomes" id="UP000239560">
    <property type="component" value="Unassembled WGS sequence"/>
</dbReference>
<dbReference type="OMA" id="FMSISHY"/>
<keyword evidence="4" id="KW-1185">Reference proteome</keyword>
<organism evidence="2 4">
    <name type="scientific">Rhodotorula toruloides</name>
    <name type="common">Yeast</name>
    <name type="synonym">Rhodosporidium toruloides</name>
    <dbReference type="NCBI Taxonomy" id="5286"/>
    <lineage>
        <taxon>Eukaryota</taxon>
        <taxon>Fungi</taxon>
        <taxon>Dikarya</taxon>
        <taxon>Basidiomycota</taxon>
        <taxon>Pucciniomycotina</taxon>
        <taxon>Microbotryomycetes</taxon>
        <taxon>Sporidiobolales</taxon>
        <taxon>Sporidiobolaceae</taxon>
        <taxon>Rhodotorula</taxon>
    </lineage>
</organism>
<dbReference type="EMBL" id="LCTV02000014">
    <property type="protein sequence ID" value="PRQ70733.1"/>
    <property type="molecule type" value="Genomic_DNA"/>
</dbReference>
<proteinExistence type="predicted"/>